<name>A0A8S5SSA0_9CAUD</name>
<evidence type="ECO:0000259" key="1">
    <source>
        <dbReference type="Pfam" id="PF04233"/>
    </source>
</evidence>
<reference evidence="2" key="1">
    <citation type="journal article" date="2021" name="Proc. Natl. Acad. Sci. U.S.A.">
        <title>A Catalog of Tens of Thousands of Viruses from Human Metagenomes Reveals Hidden Associations with Chronic Diseases.</title>
        <authorList>
            <person name="Tisza M.J."/>
            <person name="Buck C.B."/>
        </authorList>
    </citation>
    <scope>NUCLEOTIDE SEQUENCE</scope>
    <source>
        <strain evidence="2">Ct2Qy24</strain>
    </source>
</reference>
<dbReference type="NCBIfam" id="TIGR01641">
    <property type="entry name" value="phageSPP1_gp7"/>
    <property type="match status" value="1"/>
</dbReference>
<dbReference type="Pfam" id="PF04233">
    <property type="entry name" value="Phage_Mu_F"/>
    <property type="match status" value="1"/>
</dbReference>
<proteinExistence type="predicted"/>
<feature type="domain" description="Phage head morphogenesis" evidence="1">
    <location>
        <begin position="197"/>
        <end position="302"/>
    </location>
</feature>
<protein>
    <submittedName>
        <fullName evidence="2">Minor capsid protein</fullName>
    </submittedName>
</protein>
<sequence length="536" mass="62740">MSDYWERRKAQQMFEYMAGAEERAGSIAKLYLQASRYFAGKMDTIFERYRKQNGLSEADARRLLNQIRTPGDIDELKQLFRQATEDGDSEKRKQLLTELEAPAYRARLERLQRMYGNLDQVMQNIYKQEQIEHEAWYLELAADAYYHSVYDLQKQTGLAYSFGYISPKMIERVINSRWSGVNYSERIWGNTRKLADNLKRELLLSLVTGRTDRETAEVFAQRFAVGASYARRLIRTESCYLCTQMDMLSYEDAEIEYYRYLATLDLRTSKICRELDGKVFRVEDQRTGVNAPPMHPWCRSTTTSALSDEDLARLTRRAIDPETGKEIHVPAGMTYDQWYQTYVVGNPEAELNEKKIRNRYSDRKQLERYRTIIDDMPKNLEDFQNLKYNEPERWKKLKSLKAYLKNNPGNTRQDYAVQTALKEAGIKGVAKVNPEKLDVSGYTYDTDHINVERAHMVSREDAERFIRESDVSLTRWNGRFVNYYSKDGATYVDVENKSIRTSFSSREFDGNTLKIREVVEKYAGKNDCVPNPEKAD</sequence>
<dbReference type="InterPro" id="IPR006528">
    <property type="entry name" value="Phage_head_morphogenesis_dom"/>
</dbReference>
<dbReference type="EMBL" id="BK032666">
    <property type="protein sequence ID" value="DAF53873.1"/>
    <property type="molecule type" value="Genomic_DNA"/>
</dbReference>
<organism evidence="2">
    <name type="scientific">Myoviridae sp. ct2Qy24</name>
    <dbReference type="NCBI Taxonomy" id="2827656"/>
    <lineage>
        <taxon>Viruses</taxon>
        <taxon>Duplodnaviria</taxon>
        <taxon>Heunggongvirae</taxon>
        <taxon>Uroviricota</taxon>
        <taxon>Caudoviricetes</taxon>
    </lineage>
</organism>
<accession>A0A8S5SSA0</accession>
<evidence type="ECO:0000313" key="2">
    <source>
        <dbReference type="EMBL" id="DAF53873.1"/>
    </source>
</evidence>